<evidence type="ECO:0000256" key="3">
    <source>
        <dbReference type="ARBA" id="ARBA00022553"/>
    </source>
</evidence>
<dbReference type="GO" id="GO:0000155">
    <property type="term" value="F:phosphorelay sensor kinase activity"/>
    <property type="evidence" value="ECO:0007669"/>
    <property type="project" value="InterPro"/>
</dbReference>
<dbReference type="NCBIfam" id="TIGR00229">
    <property type="entry name" value="sensory_box"/>
    <property type="match status" value="2"/>
</dbReference>
<dbReference type="InterPro" id="IPR013656">
    <property type="entry name" value="PAS_4"/>
</dbReference>
<accession>A0A8J7DGD8</accession>
<keyword evidence="3" id="KW-0597">Phosphoprotein</keyword>
<evidence type="ECO:0000256" key="7">
    <source>
        <dbReference type="SAM" id="MobiDB-lite"/>
    </source>
</evidence>
<name>A0A8J7DGD8_DESMC</name>
<dbReference type="InterPro" id="IPR036890">
    <property type="entry name" value="HATPase_C_sf"/>
</dbReference>
<dbReference type="RefSeq" id="WP_193922703.1">
    <property type="nucleotide sequence ID" value="NZ_JADEXS020000001.1"/>
</dbReference>
<evidence type="ECO:0000313" key="11">
    <source>
        <dbReference type="EMBL" id="MBE9026685.1"/>
    </source>
</evidence>
<feature type="compositionally biased region" description="Polar residues" evidence="7">
    <location>
        <begin position="549"/>
        <end position="559"/>
    </location>
</feature>
<gene>
    <name evidence="11" type="ORF">IQ276_30980</name>
</gene>
<comment type="catalytic activity">
    <reaction evidence="1">
        <text>ATP + protein L-histidine = ADP + protein N-phospho-L-histidine.</text>
        <dbReference type="EC" id="2.7.13.3"/>
    </reaction>
</comment>
<dbReference type="InterPro" id="IPR003594">
    <property type="entry name" value="HATPase_dom"/>
</dbReference>
<dbReference type="PANTHER" id="PTHR43065:SF50">
    <property type="entry name" value="HISTIDINE KINASE"/>
    <property type="match status" value="1"/>
</dbReference>
<feature type="region of interest" description="Disordered" evidence="7">
    <location>
        <begin position="549"/>
        <end position="578"/>
    </location>
</feature>
<dbReference type="InterPro" id="IPR004358">
    <property type="entry name" value="Sig_transdc_His_kin-like_C"/>
</dbReference>
<dbReference type="SMART" id="SM00387">
    <property type="entry name" value="HATPase_c"/>
    <property type="match status" value="1"/>
</dbReference>
<evidence type="ECO:0000256" key="5">
    <source>
        <dbReference type="ARBA" id="ARBA00023012"/>
    </source>
</evidence>
<dbReference type="InterPro" id="IPR035965">
    <property type="entry name" value="PAS-like_dom_sf"/>
</dbReference>
<evidence type="ECO:0000256" key="1">
    <source>
        <dbReference type="ARBA" id="ARBA00000085"/>
    </source>
</evidence>
<dbReference type="Pfam" id="PF02518">
    <property type="entry name" value="HATPase_c"/>
    <property type="match status" value="1"/>
</dbReference>
<sequence>MQKDNKINESCNHLRELASTCPLINQQENVSIAFLLQIVNDMKERQQTHEALQQAYAELQRQVEEQTKELIKSNEALQAEIAQRQQAQAELMLYKQAVESSSDAIGIADAAGNHIYQNSAFSKLYECKTVQDFTKFGGFSAVFTNSAIAKEIWQATISGQSWVGEVEQQSASGRIMQTFLRSYSLKDSTGQNVGFVGAVTDITERKLAQVQLQQKEQFLRTVYEGSEHLIFAVDVLEDGDFRFTGWNPATERVSGISSTEVIGKTPEDVSGVVEGAAVRQRYVNCVEAGVPMTYEECLTFQGEEIWSLTTINPLKDSEGRIYRLVGTTFQITERVRAETQLKQRTKDLEKAVEELQQTQMQLVQSEKMSGLGQLVAGVAHEINNPVNFIYGNLTHANDYIQDLVGFVRLYQQLHPHPISEIEKLAAEIDLEFLIEDLPKLLNSMKVGAQRIREIVLSLRNFSRMDEADMKEVDIHEGIDSTLMILEHRIKATPDRPAIQVIKQYSNLPVVECYAGQLNQVFMNILANAIDAIEESFVIGHWSLVSNESQMTNGQAQSPNGGKLRSDSTFSKPKDPSNAVAQLTKRGQMTNDQEQMTSPQIRIHTELTSEKQVVIRIADNGLGISKEVKQRLFDPFFSTKPIGKGTGMGLSISYQIISQKHGGSLECISQRGSGAEFVITIPLNQK</sequence>
<organism evidence="11 12">
    <name type="scientific">Desmonostoc muscorum LEGE 12446</name>
    <dbReference type="NCBI Taxonomy" id="1828758"/>
    <lineage>
        <taxon>Bacteria</taxon>
        <taxon>Bacillati</taxon>
        <taxon>Cyanobacteriota</taxon>
        <taxon>Cyanophyceae</taxon>
        <taxon>Nostocales</taxon>
        <taxon>Nostocaceae</taxon>
        <taxon>Desmonostoc</taxon>
    </lineage>
</organism>
<evidence type="ECO:0000256" key="6">
    <source>
        <dbReference type="SAM" id="Coils"/>
    </source>
</evidence>
<comment type="caution">
    <text evidence="11">The sequence shown here is derived from an EMBL/GenBank/DDBJ whole genome shotgun (WGS) entry which is preliminary data.</text>
</comment>
<reference evidence="11" key="1">
    <citation type="submission" date="2020-10" db="EMBL/GenBank/DDBJ databases">
        <authorList>
            <person name="Castelo-Branco R."/>
            <person name="Eusebio N."/>
            <person name="Adriana R."/>
            <person name="Vieira A."/>
            <person name="Brugerolle De Fraissinette N."/>
            <person name="Rezende De Castro R."/>
            <person name="Schneider M.P."/>
            <person name="Vasconcelos V."/>
            <person name="Leao P.N."/>
        </authorList>
    </citation>
    <scope>NUCLEOTIDE SEQUENCE</scope>
    <source>
        <strain evidence="11">LEGE 12446</strain>
    </source>
</reference>
<feature type="domain" description="PAS" evidence="9">
    <location>
        <begin position="215"/>
        <end position="265"/>
    </location>
</feature>
<dbReference type="SMART" id="SM00388">
    <property type="entry name" value="HisKA"/>
    <property type="match status" value="1"/>
</dbReference>
<dbReference type="CDD" id="cd00130">
    <property type="entry name" value="PAS"/>
    <property type="match status" value="1"/>
</dbReference>
<evidence type="ECO:0000259" key="9">
    <source>
        <dbReference type="PROSITE" id="PS50112"/>
    </source>
</evidence>
<dbReference type="PROSITE" id="PS50109">
    <property type="entry name" value="HIS_KIN"/>
    <property type="match status" value="1"/>
</dbReference>
<dbReference type="Pfam" id="PF13426">
    <property type="entry name" value="PAS_9"/>
    <property type="match status" value="1"/>
</dbReference>
<dbReference type="PROSITE" id="PS50113">
    <property type="entry name" value="PAC"/>
    <property type="match status" value="2"/>
</dbReference>
<dbReference type="SUPFAM" id="SSF55785">
    <property type="entry name" value="PYP-like sensor domain (PAS domain)"/>
    <property type="match status" value="2"/>
</dbReference>
<feature type="coiled-coil region" evidence="6">
    <location>
        <begin position="42"/>
        <end position="97"/>
    </location>
</feature>
<evidence type="ECO:0000259" key="10">
    <source>
        <dbReference type="PROSITE" id="PS50113"/>
    </source>
</evidence>
<keyword evidence="6" id="KW-0175">Coiled coil</keyword>
<dbReference type="InterPro" id="IPR000700">
    <property type="entry name" value="PAS-assoc_C"/>
</dbReference>
<evidence type="ECO:0000259" key="8">
    <source>
        <dbReference type="PROSITE" id="PS50109"/>
    </source>
</evidence>
<dbReference type="Pfam" id="PF08448">
    <property type="entry name" value="PAS_4"/>
    <property type="match status" value="1"/>
</dbReference>
<dbReference type="InterPro" id="IPR005467">
    <property type="entry name" value="His_kinase_dom"/>
</dbReference>
<dbReference type="Gene3D" id="3.30.450.20">
    <property type="entry name" value="PAS domain"/>
    <property type="match status" value="2"/>
</dbReference>
<dbReference type="PRINTS" id="PR00344">
    <property type="entry name" value="BCTRLSENSOR"/>
</dbReference>
<dbReference type="PANTHER" id="PTHR43065">
    <property type="entry name" value="SENSOR HISTIDINE KINASE"/>
    <property type="match status" value="1"/>
</dbReference>
<dbReference type="EC" id="2.7.13.3" evidence="2"/>
<protein>
    <recommendedName>
        <fullName evidence="2">histidine kinase</fullName>
        <ecNumber evidence="2">2.7.13.3</ecNumber>
    </recommendedName>
</protein>
<evidence type="ECO:0000256" key="4">
    <source>
        <dbReference type="ARBA" id="ARBA00022777"/>
    </source>
</evidence>
<dbReference type="AlphaFoldDB" id="A0A8J7DGD8"/>
<keyword evidence="5" id="KW-0902">Two-component regulatory system</keyword>
<dbReference type="Proteomes" id="UP000622533">
    <property type="component" value="Unassembled WGS sequence"/>
</dbReference>
<keyword evidence="4" id="KW-0808">Transferase</keyword>
<evidence type="ECO:0000313" key="12">
    <source>
        <dbReference type="Proteomes" id="UP000622533"/>
    </source>
</evidence>
<dbReference type="SUPFAM" id="SSF55874">
    <property type="entry name" value="ATPase domain of HSP90 chaperone/DNA topoisomerase II/histidine kinase"/>
    <property type="match status" value="2"/>
</dbReference>
<dbReference type="EMBL" id="JADEXS010000662">
    <property type="protein sequence ID" value="MBE9026685.1"/>
    <property type="molecule type" value="Genomic_DNA"/>
</dbReference>
<keyword evidence="12" id="KW-1185">Reference proteome</keyword>
<feature type="domain" description="Histidine kinase" evidence="8">
    <location>
        <begin position="377"/>
        <end position="684"/>
    </location>
</feature>
<proteinExistence type="predicted"/>
<dbReference type="InterPro" id="IPR003661">
    <property type="entry name" value="HisK_dim/P_dom"/>
</dbReference>
<feature type="domain" description="PAC" evidence="10">
    <location>
        <begin position="288"/>
        <end position="343"/>
    </location>
</feature>
<evidence type="ECO:0000256" key="2">
    <source>
        <dbReference type="ARBA" id="ARBA00012438"/>
    </source>
</evidence>
<feature type="coiled-coil region" evidence="6">
    <location>
        <begin position="334"/>
        <end position="368"/>
    </location>
</feature>
<dbReference type="Gene3D" id="1.10.287.130">
    <property type="match status" value="1"/>
</dbReference>
<dbReference type="Gene3D" id="3.30.565.10">
    <property type="entry name" value="Histidine kinase-like ATPase, C-terminal domain"/>
    <property type="match status" value="1"/>
</dbReference>
<dbReference type="InterPro" id="IPR000014">
    <property type="entry name" value="PAS"/>
</dbReference>
<feature type="domain" description="PAC" evidence="10">
    <location>
        <begin position="162"/>
        <end position="214"/>
    </location>
</feature>
<dbReference type="CDD" id="cd00082">
    <property type="entry name" value="HisKA"/>
    <property type="match status" value="1"/>
</dbReference>
<dbReference type="PROSITE" id="PS50112">
    <property type="entry name" value="PAS"/>
    <property type="match status" value="1"/>
</dbReference>
<keyword evidence="4" id="KW-0418">Kinase</keyword>